<protein>
    <submittedName>
        <fullName evidence="2">DinB family protein</fullName>
    </submittedName>
</protein>
<sequence>MNRTTLNALTLFPLQLEAHYQAIPPAYRHWAPPSWEGIPSEHFTAIEQLCHVRDIEIEGYQERIRRTLVETHPLLPSIESEPLAIQRRYGDADAEAVLAAFGEARARTVATIAALDDAQLARTAQFEGYGPLTLRSLVHYLCSHDQQHLAGLQWLLGKIEAERVGA</sequence>
<gene>
    <name evidence="2" type="ORF">QLQ15_06365</name>
</gene>
<dbReference type="SUPFAM" id="SSF109854">
    <property type="entry name" value="DinB/YfiT-like putative metalloenzymes"/>
    <property type="match status" value="1"/>
</dbReference>
<dbReference type="Gene3D" id="1.20.120.450">
    <property type="entry name" value="dinb family like domain"/>
    <property type="match status" value="1"/>
</dbReference>
<dbReference type="Proteomes" id="UP001321580">
    <property type="component" value="Unassembled WGS sequence"/>
</dbReference>
<reference evidence="2 3" key="1">
    <citation type="submission" date="2023-05" db="EMBL/GenBank/DDBJ databases">
        <title>Lysobacter sp. strain LF1 Genome sequencing and assembly.</title>
        <authorList>
            <person name="Jung Y."/>
        </authorList>
    </citation>
    <scope>NUCLEOTIDE SEQUENCE [LARGE SCALE GENOMIC DNA]</scope>
    <source>
        <strain evidence="2 3">LF1</strain>
    </source>
</reference>
<comment type="caution">
    <text evidence="2">The sequence shown here is derived from an EMBL/GenBank/DDBJ whole genome shotgun (WGS) entry which is preliminary data.</text>
</comment>
<accession>A0ABT6XEG6</accession>
<dbReference type="EMBL" id="JASGBI010000001">
    <property type="protein sequence ID" value="MDI9238536.1"/>
    <property type="molecule type" value="Genomic_DNA"/>
</dbReference>
<dbReference type="InterPro" id="IPR034660">
    <property type="entry name" value="DinB/YfiT-like"/>
</dbReference>
<evidence type="ECO:0000313" key="2">
    <source>
        <dbReference type="EMBL" id="MDI9238536.1"/>
    </source>
</evidence>
<organism evidence="2 3">
    <name type="scientific">Lysobacter stagni</name>
    <dbReference type="NCBI Taxonomy" id="3045172"/>
    <lineage>
        <taxon>Bacteria</taxon>
        <taxon>Pseudomonadati</taxon>
        <taxon>Pseudomonadota</taxon>
        <taxon>Gammaproteobacteria</taxon>
        <taxon>Lysobacterales</taxon>
        <taxon>Lysobacteraceae</taxon>
        <taxon>Lysobacter</taxon>
    </lineage>
</organism>
<feature type="domain" description="DinB-like" evidence="1">
    <location>
        <begin position="16"/>
        <end position="150"/>
    </location>
</feature>
<keyword evidence="3" id="KW-1185">Reference proteome</keyword>
<proteinExistence type="predicted"/>
<dbReference type="Pfam" id="PF12867">
    <property type="entry name" value="DinB_2"/>
    <property type="match status" value="1"/>
</dbReference>
<evidence type="ECO:0000259" key="1">
    <source>
        <dbReference type="Pfam" id="PF12867"/>
    </source>
</evidence>
<dbReference type="RefSeq" id="WP_283211992.1">
    <property type="nucleotide sequence ID" value="NZ_JASGBI010000001.1"/>
</dbReference>
<evidence type="ECO:0000313" key="3">
    <source>
        <dbReference type="Proteomes" id="UP001321580"/>
    </source>
</evidence>
<dbReference type="InterPro" id="IPR024775">
    <property type="entry name" value="DinB-like"/>
</dbReference>
<name>A0ABT6XEG6_9GAMM</name>